<keyword evidence="8" id="KW-0175">Coiled coil</keyword>
<sequence>MNKKISTKIAVMAILISTITAICIGGFSIYQLFSTKSKVIENQRKTMLESYDLSIKNQVETSISVLEEINKRYEKGELKLEEAKRLGANLLRDMRYGKEGYFWADTLEGVNIVLLGKDIEGKSRLEMQDSKGKYLIKEIIENGKKEEGGFTDYYFPKEGGSESLPKRSYSKLFKPFNWVIGTGNYIDTIDTSILSQQKELEKQIYNKIILLSIIIVLMLLLSIITGIILGKKISSPILHITKLVEKTVNFDLVYDESFNNIFKFQDETGIIGQAVVDLRKQLRNIFESIKDSSNLLLSNSKALSQSSETTADSIEAVGKTLEELAKGSVDQAKNSQIIVESLSDFSEELNEVVDKADNVKDFSKETEKENVKGRYSIDILNKKFAENKNALSMVGQSVNELWTKSNSIGEIVDKIQNIAEQTNLLALNAAIEAARAGDAGKGFAVVAEEVRKLSEQVEESTREISQEIQEIQKKIDDSKNSVNESENIILEVNNAVEDTKQVFNTIEYSAKNTIDQITQLYDNITKVSKDKDDILESIHSISAISEESAAGLEEVSASTQEQTQIADSAMKAADTLKEVVLSLNEIINKVQL</sequence>
<dbReference type="SMART" id="SM01049">
    <property type="entry name" value="Cache_2"/>
    <property type="match status" value="1"/>
</dbReference>
<dbReference type="Gene3D" id="6.10.340.10">
    <property type="match status" value="1"/>
</dbReference>
<evidence type="ECO:0000256" key="1">
    <source>
        <dbReference type="ARBA" id="ARBA00004651"/>
    </source>
</evidence>
<reference evidence="11" key="1">
    <citation type="submission" date="2023-04" db="EMBL/GenBank/DDBJ databases">
        <title>Assessment of the microbiological origin of a defect in Grana Padano cheese.</title>
        <authorList>
            <person name="Zago M."/>
            <person name="Rossetti L."/>
            <person name="Bonvini B."/>
            <person name="Carminati D."/>
            <person name="Giraffa G."/>
        </authorList>
    </citation>
    <scope>NUCLEOTIDE SEQUENCE</scope>
    <source>
        <strain evidence="11">4990</strain>
    </source>
</reference>
<comment type="subcellular location">
    <subcellularLocation>
        <location evidence="1">Cell membrane</location>
        <topology evidence="1">Multi-pass membrane protein</topology>
    </subcellularLocation>
</comment>
<dbReference type="Gene3D" id="3.30.450.20">
    <property type="entry name" value="PAS domain"/>
    <property type="match status" value="1"/>
</dbReference>
<comment type="caution">
    <text evidence="11">The sequence shown here is derived from an EMBL/GenBank/DDBJ whole genome shotgun (WGS) entry which is preliminary data.</text>
</comment>
<evidence type="ECO:0000313" key="12">
    <source>
        <dbReference type="Proteomes" id="UP001182303"/>
    </source>
</evidence>
<dbReference type="InterPro" id="IPR033480">
    <property type="entry name" value="sCache_2"/>
</dbReference>
<dbReference type="PANTHER" id="PTHR32089:SF112">
    <property type="entry name" value="LYSOZYME-LIKE PROTEIN-RELATED"/>
    <property type="match status" value="1"/>
</dbReference>
<organism evidence="11 12">
    <name type="scientific">Clostridium sporogenes</name>
    <dbReference type="NCBI Taxonomy" id="1509"/>
    <lineage>
        <taxon>Bacteria</taxon>
        <taxon>Bacillati</taxon>
        <taxon>Bacillota</taxon>
        <taxon>Clostridia</taxon>
        <taxon>Eubacteriales</taxon>
        <taxon>Clostridiaceae</taxon>
        <taxon>Clostridium</taxon>
    </lineage>
</organism>
<gene>
    <name evidence="11" type="ORF">P9J83_14965</name>
</gene>
<feature type="coiled-coil region" evidence="8">
    <location>
        <begin position="443"/>
        <end position="488"/>
    </location>
</feature>
<proteinExistence type="predicted"/>
<evidence type="ECO:0000313" key="11">
    <source>
        <dbReference type="EMBL" id="MDS1004786.1"/>
    </source>
</evidence>
<keyword evidence="6 7" id="KW-0807">Transducer</keyword>
<keyword evidence="2" id="KW-1003">Cell membrane</keyword>
<name>A0AAE4FPA0_CLOSG</name>
<dbReference type="AlphaFoldDB" id="A0AAE4FPA0"/>
<evidence type="ECO:0000256" key="8">
    <source>
        <dbReference type="SAM" id="Coils"/>
    </source>
</evidence>
<dbReference type="RefSeq" id="WP_310944235.1">
    <property type="nucleotide sequence ID" value="NZ_JARUIS010000027.1"/>
</dbReference>
<dbReference type="InterPro" id="IPR004089">
    <property type="entry name" value="MCPsignal_dom"/>
</dbReference>
<protein>
    <submittedName>
        <fullName evidence="11">Cache domain-containing protein</fullName>
    </submittedName>
</protein>
<accession>A0AAE4FPA0</accession>
<dbReference type="Gene3D" id="1.10.287.950">
    <property type="entry name" value="Methyl-accepting chemotaxis protein"/>
    <property type="match status" value="1"/>
</dbReference>
<evidence type="ECO:0000256" key="7">
    <source>
        <dbReference type="PROSITE-ProRule" id="PRU00284"/>
    </source>
</evidence>
<feature type="transmembrane region" description="Helical" evidence="9">
    <location>
        <begin position="12"/>
        <end position="33"/>
    </location>
</feature>
<dbReference type="PANTHER" id="PTHR32089">
    <property type="entry name" value="METHYL-ACCEPTING CHEMOTAXIS PROTEIN MCPB"/>
    <property type="match status" value="1"/>
</dbReference>
<evidence type="ECO:0000256" key="2">
    <source>
        <dbReference type="ARBA" id="ARBA00022475"/>
    </source>
</evidence>
<dbReference type="PROSITE" id="PS50111">
    <property type="entry name" value="CHEMOTAXIS_TRANSDUC_2"/>
    <property type="match status" value="1"/>
</dbReference>
<dbReference type="Proteomes" id="UP001182303">
    <property type="component" value="Unassembled WGS sequence"/>
</dbReference>
<keyword evidence="5 9" id="KW-0472">Membrane</keyword>
<feature type="transmembrane region" description="Helical" evidence="9">
    <location>
        <begin position="208"/>
        <end position="229"/>
    </location>
</feature>
<dbReference type="GO" id="GO:0005886">
    <property type="term" value="C:plasma membrane"/>
    <property type="evidence" value="ECO:0007669"/>
    <property type="project" value="UniProtKB-SubCell"/>
</dbReference>
<keyword evidence="3 9" id="KW-0812">Transmembrane</keyword>
<dbReference type="Pfam" id="PF00015">
    <property type="entry name" value="MCPsignal"/>
    <property type="match status" value="1"/>
</dbReference>
<evidence type="ECO:0000256" key="3">
    <source>
        <dbReference type="ARBA" id="ARBA00022692"/>
    </source>
</evidence>
<evidence type="ECO:0000259" key="10">
    <source>
        <dbReference type="PROSITE" id="PS50111"/>
    </source>
</evidence>
<evidence type="ECO:0000256" key="4">
    <source>
        <dbReference type="ARBA" id="ARBA00022989"/>
    </source>
</evidence>
<dbReference type="GO" id="GO:0007165">
    <property type="term" value="P:signal transduction"/>
    <property type="evidence" value="ECO:0007669"/>
    <property type="project" value="UniProtKB-KW"/>
</dbReference>
<feature type="domain" description="Methyl-accepting transducer" evidence="10">
    <location>
        <begin position="306"/>
        <end position="563"/>
    </location>
</feature>
<dbReference type="Pfam" id="PF17200">
    <property type="entry name" value="sCache_2"/>
    <property type="match status" value="1"/>
</dbReference>
<dbReference type="SMART" id="SM00283">
    <property type="entry name" value="MA"/>
    <property type="match status" value="1"/>
</dbReference>
<evidence type="ECO:0000256" key="5">
    <source>
        <dbReference type="ARBA" id="ARBA00023136"/>
    </source>
</evidence>
<evidence type="ECO:0000256" key="9">
    <source>
        <dbReference type="SAM" id="Phobius"/>
    </source>
</evidence>
<dbReference type="EMBL" id="JARUIS010000027">
    <property type="protein sequence ID" value="MDS1004786.1"/>
    <property type="molecule type" value="Genomic_DNA"/>
</dbReference>
<evidence type="ECO:0000256" key="6">
    <source>
        <dbReference type="ARBA" id="ARBA00023224"/>
    </source>
</evidence>
<keyword evidence="4 9" id="KW-1133">Transmembrane helix</keyword>
<dbReference type="SUPFAM" id="SSF58104">
    <property type="entry name" value="Methyl-accepting chemotaxis protein (MCP) signaling domain"/>
    <property type="match status" value="1"/>
</dbReference>